<sequence length="455" mass="49130">MHGCRESITPTFDGVPSLRGACFRKMVLLSVCCIGYDSEAQTPSSPASRDSVPLPFIQSNQNCAADIELGGCGGSINRREVDERSRCRPADLHVSKPPSARTEGYSQRTEAGRKAHEHWVIHNNLLRNCSVTTYFTVVHLGGQYCSNRTTSTNSGKVYTSYDYRASIVEARQLTTRYDALKGRGLFVRSPPEFYKTDWIADSSTGLSILSSGAVFATYLLNPDTQAGFYIVRHNDSTSTDITDFQIPIIASAVTLNGRQSKVIVTNYAFGSSGLLYSTTSIFFSGIIDGRDVLFIYGDTSQEHEIALSLTGRSFRKDYDTSSFRATLTPSSVITIFSFPTGTQGLVMVYDSDSQLVLFADSDTITTFWAPVIPGDTSDSLRNFWGLGTNQSVLVGGPYLVRSASITGTELALKGDLKASTPLTIIAPAVVSSVTWNGAALSVDASSSLTVIGGLV</sequence>
<proteinExistence type="predicted"/>
<dbReference type="InterPro" id="IPR025972">
    <property type="entry name" value="BetaGal_dom3"/>
</dbReference>
<gene>
    <name evidence="2" type="ORF">ARMOST_21793</name>
</gene>
<feature type="domain" description="Beta-galactosidase" evidence="1">
    <location>
        <begin position="196"/>
        <end position="367"/>
    </location>
</feature>
<reference evidence="3" key="1">
    <citation type="journal article" date="2017" name="Nat. Ecol. Evol.">
        <title>Genome expansion and lineage-specific genetic innovations in the forest pathogenic fungi Armillaria.</title>
        <authorList>
            <person name="Sipos G."/>
            <person name="Prasanna A.N."/>
            <person name="Walter M.C."/>
            <person name="O'Connor E."/>
            <person name="Balint B."/>
            <person name="Krizsan K."/>
            <person name="Kiss B."/>
            <person name="Hess J."/>
            <person name="Varga T."/>
            <person name="Slot J."/>
            <person name="Riley R."/>
            <person name="Boka B."/>
            <person name="Rigling D."/>
            <person name="Barry K."/>
            <person name="Lee J."/>
            <person name="Mihaltcheva S."/>
            <person name="LaButti K."/>
            <person name="Lipzen A."/>
            <person name="Waldron R."/>
            <person name="Moloney N.M."/>
            <person name="Sperisen C."/>
            <person name="Kredics L."/>
            <person name="Vagvoelgyi C."/>
            <person name="Patrignani A."/>
            <person name="Fitzpatrick D."/>
            <person name="Nagy I."/>
            <person name="Doyle S."/>
            <person name="Anderson J.B."/>
            <person name="Grigoriev I.V."/>
            <person name="Gueldener U."/>
            <person name="Muensterkoetter M."/>
            <person name="Nagy L.G."/>
        </authorList>
    </citation>
    <scope>NUCLEOTIDE SEQUENCE [LARGE SCALE GENOMIC DNA]</scope>
    <source>
        <strain evidence="3">C18/9</strain>
    </source>
</reference>
<dbReference type="InterPro" id="IPR018954">
    <property type="entry name" value="Betagal_dom2"/>
</dbReference>
<dbReference type="InterPro" id="IPR037110">
    <property type="entry name" value="Betagal_dom2_sf"/>
</dbReference>
<protein>
    <recommendedName>
        <fullName evidence="1">Beta-galactosidase domain-containing protein</fullName>
    </recommendedName>
</protein>
<dbReference type="SMART" id="SM01029">
    <property type="entry name" value="BetaGal_dom2"/>
    <property type="match status" value="1"/>
</dbReference>
<dbReference type="SUPFAM" id="SSF117100">
    <property type="entry name" value="Beta-galactosidase LacA, domain 3"/>
    <property type="match status" value="1"/>
</dbReference>
<dbReference type="SUPFAM" id="SSF51011">
    <property type="entry name" value="Glycosyl hydrolase domain"/>
    <property type="match status" value="1"/>
</dbReference>
<dbReference type="Gene3D" id="2.60.390.10">
    <property type="entry name" value="Beta-galactosidase, domain 3"/>
    <property type="match status" value="1"/>
</dbReference>
<dbReference type="STRING" id="47428.A0A284SB50"/>
<dbReference type="Proteomes" id="UP000219338">
    <property type="component" value="Unassembled WGS sequence"/>
</dbReference>
<dbReference type="Pfam" id="PF13363">
    <property type="entry name" value="BetaGal_dom3"/>
    <property type="match status" value="1"/>
</dbReference>
<evidence type="ECO:0000313" key="2">
    <source>
        <dbReference type="EMBL" id="SJL18215.1"/>
    </source>
</evidence>
<name>A0A284SB50_ARMOS</name>
<evidence type="ECO:0000313" key="3">
    <source>
        <dbReference type="Proteomes" id="UP000219338"/>
    </source>
</evidence>
<keyword evidence="3" id="KW-1185">Reference proteome</keyword>
<accession>A0A284SB50</accession>
<dbReference type="InterPro" id="IPR036833">
    <property type="entry name" value="BetaGal_dom3_sf"/>
</dbReference>
<dbReference type="EMBL" id="FUEG01000055">
    <property type="protein sequence ID" value="SJL18215.1"/>
    <property type="molecule type" value="Genomic_DNA"/>
</dbReference>
<evidence type="ECO:0000259" key="1">
    <source>
        <dbReference type="SMART" id="SM01029"/>
    </source>
</evidence>
<organism evidence="2 3">
    <name type="scientific">Armillaria ostoyae</name>
    <name type="common">Armillaria root rot fungus</name>
    <dbReference type="NCBI Taxonomy" id="47428"/>
    <lineage>
        <taxon>Eukaryota</taxon>
        <taxon>Fungi</taxon>
        <taxon>Dikarya</taxon>
        <taxon>Basidiomycota</taxon>
        <taxon>Agaricomycotina</taxon>
        <taxon>Agaricomycetes</taxon>
        <taxon>Agaricomycetidae</taxon>
        <taxon>Agaricales</taxon>
        <taxon>Marasmiineae</taxon>
        <taxon>Physalacriaceae</taxon>
        <taxon>Armillaria</taxon>
    </lineage>
</organism>
<dbReference type="Gene3D" id="3.20.20.80">
    <property type="entry name" value="Glycosidases"/>
    <property type="match status" value="1"/>
</dbReference>
<dbReference type="OrthoDB" id="1657402at2759"/>
<dbReference type="AlphaFoldDB" id="A0A284SB50"/>
<dbReference type="Gene3D" id="2.102.20.10">
    <property type="entry name" value="Beta-galactosidase, domain 2"/>
    <property type="match status" value="1"/>
</dbReference>
<dbReference type="Pfam" id="PF10435">
    <property type="entry name" value="BetaGal_dom2"/>
    <property type="match status" value="1"/>
</dbReference>